<dbReference type="AlphaFoldDB" id="A0A1H4GFD4"/>
<evidence type="ECO:0000256" key="2">
    <source>
        <dbReference type="ARBA" id="ARBA00023002"/>
    </source>
</evidence>
<evidence type="ECO:0000256" key="3">
    <source>
        <dbReference type="RuleBase" id="RU000363"/>
    </source>
</evidence>
<sequence>MNKTIFITGASSGLGKITAKLFAEKGWTVIATMSNPDSESELSQLPNIHLLQLDVSDPGQINDVAAKAEQIGAIDVLFNNAGYVLAGALEATSDEQMEQQFNTNVFGPIRLTRAFLPYFRARRKGTIITTTSLGAYIPDPFMSLYAATKSALETWTEGMSYELDRLGIKIKTIVPGFMQTNFVANAQMTLHDAYHNDWNKVLAAYANPGSAMQGDDPADIARVIYEAATDDKQQLHYFAGDDATTRHNELLLEGINSVLNKRKKAFLGN</sequence>
<organism evidence="4 5">
    <name type="scientific">Chitinophaga terrae</name>
    <name type="common">ex Kim and Jung 2007</name>
    <dbReference type="NCBI Taxonomy" id="408074"/>
    <lineage>
        <taxon>Bacteria</taxon>
        <taxon>Pseudomonadati</taxon>
        <taxon>Bacteroidota</taxon>
        <taxon>Chitinophagia</taxon>
        <taxon>Chitinophagales</taxon>
        <taxon>Chitinophagaceae</taxon>
        <taxon>Chitinophaga</taxon>
    </lineage>
</organism>
<dbReference type="SUPFAM" id="SSF51735">
    <property type="entry name" value="NAD(P)-binding Rossmann-fold domains"/>
    <property type="match status" value="1"/>
</dbReference>
<comment type="similarity">
    <text evidence="1 3">Belongs to the short-chain dehydrogenases/reductases (SDR) family.</text>
</comment>
<dbReference type="GO" id="GO:0016491">
    <property type="term" value="F:oxidoreductase activity"/>
    <property type="evidence" value="ECO:0007669"/>
    <property type="project" value="UniProtKB-KW"/>
</dbReference>
<dbReference type="PROSITE" id="PS00061">
    <property type="entry name" value="ADH_SHORT"/>
    <property type="match status" value="1"/>
</dbReference>
<dbReference type="InterPro" id="IPR020904">
    <property type="entry name" value="Sc_DH/Rdtase_CS"/>
</dbReference>
<dbReference type="STRING" id="408074.SAMN05660909_05283"/>
<gene>
    <name evidence="4" type="ORF">SAMN05660909_05283</name>
</gene>
<dbReference type="InterPro" id="IPR036291">
    <property type="entry name" value="NAD(P)-bd_dom_sf"/>
</dbReference>
<evidence type="ECO:0000313" key="4">
    <source>
        <dbReference type="EMBL" id="SEB08333.1"/>
    </source>
</evidence>
<name>A0A1H4GFD4_9BACT</name>
<protein>
    <submittedName>
        <fullName evidence="4">Short-chain dehydrogenase</fullName>
    </submittedName>
</protein>
<evidence type="ECO:0000256" key="1">
    <source>
        <dbReference type="ARBA" id="ARBA00006484"/>
    </source>
</evidence>
<keyword evidence="5" id="KW-1185">Reference proteome</keyword>
<dbReference type="Proteomes" id="UP000199656">
    <property type="component" value="Unassembled WGS sequence"/>
</dbReference>
<dbReference type="CDD" id="cd05374">
    <property type="entry name" value="17beta-HSD-like_SDR_c"/>
    <property type="match status" value="1"/>
</dbReference>
<dbReference type="InterPro" id="IPR051911">
    <property type="entry name" value="SDR_oxidoreductase"/>
</dbReference>
<dbReference type="InterPro" id="IPR002347">
    <property type="entry name" value="SDR_fam"/>
</dbReference>
<dbReference type="Pfam" id="PF00106">
    <property type="entry name" value="adh_short"/>
    <property type="match status" value="1"/>
</dbReference>
<keyword evidence="2" id="KW-0560">Oxidoreductase</keyword>
<dbReference type="Gene3D" id="3.40.50.720">
    <property type="entry name" value="NAD(P)-binding Rossmann-like Domain"/>
    <property type="match status" value="1"/>
</dbReference>
<dbReference type="EMBL" id="FNRL01000039">
    <property type="protein sequence ID" value="SEB08333.1"/>
    <property type="molecule type" value="Genomic_DNA"/>
</dbReference>
<dbReference type="PRINTS" id="PR00080">
    <property type="entry name" value="SDRFAMILY"/>
</dbReference>
<dbReference type="PRINTS" id="PR00081">
    <property type="entry name" value="GDHRDH"/>
</dbReference>
<proteinExistence type="inferred from homology"/>
<accession>A0A1H4GFD4</accession>
<dbReference type="OrthoDB" id="1235794at2"/>
<reference evidence="5" key="1">
    <citation type="submission" date="2016-10" db="EMBL/GenBank/DDBJ databases">
        <authorList>
            <person name="Varghese N."/>
            <person name="Submissions S."/>
        </authorList>
    </citation>
    <scope>NUCLEOTIDE SEQUENCE [LARGE SCALE GENOMIC DNA]</scope>
    <source>
        <strain evidence="5">DSM 23920</strain>
    </source>
</reference>
<dbReference type="PANTHER" id="PTHR43976:SF16">
    <property type="entry name" value="SHORT-CHAIN DEHYDROGENASE_REDUCTASE FAMILY PROTEIN"/>
    <property type="match status" value="1"/>
</dbReference>
<dbReference type="PANTHER" id="PTHR43976">
    <property type="entry name" value="SHORT CHAIN DEHYDROGENASE"/>
    <property type="match status" value="1"/>
</dbReference>
<evidence type="ECO:0000313" key="5">
    <source>
        <dbReference type="Proteomes" id="UP000199656"/>
    </source>
</evidence>